<evidence type="ECO:0000313" key="2">
    <source>
        <dbReference type="EMBL" id="KAA8568587.1"/>
    </source>
</evidence>
<feature type="transmembrane region" description="Helical" evidence="1">
    <location>
        <begin position="217"/>
        <end position="233"/>
    </location>
</feature>
<feature type="transmembrane region" description="Helical" evidence="1">
    <location>
        <begin position="92"/>
        <end position="117"/>
    </location>
</feature>
<name>A0A5M9JIP0_MONFR</name>
<dbReference type="Pfam" id="PF16015">
    <property type="entry name" value="Promethin"/>
    <property type="match status" value="1"/>
</dbReference>
<sequence>MVVAGTISRVQRVIDRVVSPERRSQFYGNVSEFFQEQPLIATFLLTTLAISLPPLLLFTTFTLSVLAFSFISAILFSLFWIGIATILLVPTLFITCGLGIFIWVWAVSSWIVARWLYGFVPASKGTGEFRFQNGKKLVVKKEEGELPQGGRGASGGRYGISCAWSTLATGYGKAASWGWMDRQSRWARREEILGKLTDHSGMHRELFQCNRFSVRRFCYAIFGSLLLTLFDTFRSQSNFRRLS</sequence>
<evidence type="ECO:0000256" key="1">
    <source>
        <dbReference type="SAM" id="Phobius"/>
    </source>
</evidence>
<accession>A0A5M9JIP0</accession>
<dbReference type="EMBL" id="VICG01000009">
    <property type="protein sequence ID" value="KAA8568587.1"/>
    <property type="molecule type" value="Genomic_DNA"/>
</dbReference>
<keyword evidence="1" id="KW-0812">Transmembrane</keyword>
<comment type="caution">
    <text evidence="2">The sequence shown here is derived from an EMBL/GenBank/DDBJ whole genome shotgun (WGS) entry which is preliminary data.</text>
</comment>
<feature type="transmembrane region" description="Helical" evidence="1">
    <location>
        <begin position="39"/>
        <end position="58"/>
    </location>
</feature>
<keyword evidence="3" id="KW-1185">Reference proteome</keyword>
<reference evidence="2 3" key="1">
    <citation type="submission" date="2019-06" db="EMBL/GenBank/DDBJ databases">
        <title>Genome Sequence of the Brown Rot Fungal Pathogen Monilinia fructicola.</title>
        <authorList>
            <person name="De Miccolis Angelini R.M."/>
            <person name="Landi L."/>
            <person name="Abate D."/>
            <person name="Pollastro S."/>
            <person name="Romanazzi G."/>
            <person name="Faretra F."/>
        </authorList>
    </citation>
    <scope>NUCLEOTIDE SEQUENCE [LARGE SCALE GENOMIC DNA]</scope>
    <source>
        <strain evidence="2 3">Mfrc123</strain>
    </source>
</reference>
<keyword evidence="1" id="KW-0472">Membrane</keyword>
<dbReference type="VEuPathDB" id="FungiDB:MFRU_012g01330"/>
<protein>
    <submittedName>
        <fullName evidence="2">Uncharacterized protein</fullName>
    </submittedName>
</protein>
<evidence type="ECO:0000313" key="3">
    <source>
        <dbReference type="Proteomes" id="UP000322873"/>
    </source>
</evidence>
<keyword evidence="1" id="KW-1133">Transmembrane helix</keyword>
<organism evidence="2 3">
    <name type="scientific">Monilinia fructicola</name>
    <name type="common">Brown rot fungus</name>
    <name type="synonym">Ciboria fructicola</name>
    <dbReference type="NCBI Taxonomy" id="38448"/>
    <lineage>
        <taxon>Eukaryota</taxon>
        <taxon>Fungi</taxon>
        <taxon>Dikarya</taxon>
        <taxon>Ascomycota</taxon>
        <taxon>Pezizomycotina</taxon>
        <taxon>Leotiomycetes</taxon>
        <taxon>Helotiales</taxon>
        <taxon>Sclerotiniaceae</taxon>
        <taxon>Monilinia</taxon>
    </lineage>
</organism>
<dbReference type="AlphaFoldDB" id="A0A5M9JIP0"/>
<dbReference type="Proteomes" id="UP000322873">
    <property type="component" value="Unassembled WGS sequence"/>
</dbReference>
<proteinExistence type="predicted"/>
<gene>
    <name evidence="2" type="ORF">EYC84_007604</name>
</gene>
<feature type="transmembrane region" description="Helical" evidence="1">
    <location>
        <begin position="65"/>
        <end position="86"/>
    </location>
</feature>